<dbReference type="Gene3D" id="3.90.176.10">
    <property type="entry name" value="Toxin ADP-ribosyltransferase, Chain A, domain 1"/>
    <property type="match status" value="1"/>
</dbReference>
<dbReference type="Pfam" id="PF03496">
    <property type="entry name" value="ADPrib_exo_Tox"/>
    <property type="match status" value="1"/>
</dbReference>
<dbReference type="Pfam" id="PF13424">
    <property type="entry name" value="TPR_12"/>
    <property type="match status" value="5"/>
</dbReference>
<feature type="repeat" description="TPR" evidence="3">
    <location>
        <begin position="571"/>
        <end position="604"/>
    </location>
</feature>
<feature type="repeat" description="TPR" evidence="3">
    <location>
        <begin position="697"/>
        <end position="730"/>
    </location>
</feature>
<feature type="repeat" description="TPR" evidence="3">
    <location>
        <begin position="781"/>
        <end position="814"/>
    </location>
</feature>
<feature type="repeat" description="TPR" evidence="3">
    <location>
        <begin position="529"/>
        <end position="562"/>
    </location>
</feature>
<evidence type="ECO:0000313" key="5">
    <source>
        <dbReference type="EMBL" id="CAF1171088.1"/>
    </source>
</evidence>
<dbReference type="Pfam" id="PF13432">
    <property type="entry name" value="TPR_16"/>
    <property type="match status" value="1"/>
</dbReference>
<dbReference type="InterPro" id="IPR003540">
    <property type="entry name" value="ADP-ribosyltransferase"/>
</dbReference>
<dbReference type="PROSITE" id="PS51996">
    <property type="entry name" value="TR_MART"/>
    <property type="match status" value="1"/>
</dbReference>
<protein>
    <recommendedName>
        <fullName evidence="4">ADP ribosyltransferase domain-containing protein</fullName>
    </recommendedName>
</protein>
<dbReference type="SUPFAM" id="SSF56399">
    <property type="entry name" value="ADP-ribosylation"/>
    <property type="match status" value="1"/>
</dbReference>
<feature type="domain" description="ADP ribosyltransferase" evidence="4">
    <location>
        <begin position="230"/>
        <end position="378"/>
    </location>
</feature>
<keyword evidence="7" id="KW-1185">Reference proteome</keyword>
<feature type="repeat" description="TPR" evidence="3">
    <location>
        <begin position="487"/>
        <end position="520"/>
    </location>
</feature>
<dbReference type="InterPro" id="IPR019734">
    <property type="entry name" value="TPR_rpt"/>
</dbReference>
<keyword evidence="1" id="KW-0677">Repeat</keyword>
<dbReference type="AlphaFoldDB" id="A0A815S9W1"/>
<evidence type="ECO:0000259" key="4">
    <source>
        <dbReference type="Pfam" id="PF03496"/>
    </source>
</evidence>
<gene>
    <name evidence="6" type="ORF">JXQ802_LOCUS39702</name>
    <name evidence="5" type="ORF">PYM288_LOCUS23276</name>
</gene>
<organism evidence="6 7">
    <name type="scientific">Rotaria sordida</name>
    <dbReference type="NCBI Taxonomy" id="392033"/>
    <lineage>
        <taxon>Eukaryota</taxon>
        <taxon>Metazoa</taxon>
        <taxon>Spiralia</taxon>
        <taxon>Gnathifera</taxon>
        <taxon>Rotifera</taxon>
        <taxon>Eurotatoria</taxon>
        <taxon>Bdelloidea</taxon>
        <taxon>Philodinida</taxon>
        <taxon>Philodinidae</taxon>
        <taxon>Rotaria</taxon>
    </lineage>
</organism>
<dbReference type="PANTHER" id="PTHR45641:SF19">
    <property type="entry name" value="NEPHROCYSTIN-3"/>
    <property type="match status" value="1"/>
</dbReference>
<dbReference type="Gene3D" id="1.25.40.10">
    <property type="entry name" value="Tetratricopeptide repeat domain"/>
    <property type="match status" value="3"/>
</dbReference>
<evidence type="ECO:0000256" key="1">
    <source>
        <dbReference type="ARBA" id="ARBA00022737"/>
    </source>
</evidence>
<comment type="caution">
    <text evidence="6">The sequence shown here is derived from an EMBL/GenBank/DDBJ whole genome shotgun (WGS) entry which is preliminary data.</text>
</comment>
<dbReference type="EMBL" id="CAJNOH010001065">
    <property type="protein sequence ID" value="CAF1171088.1"/>
    <property type="molecule type" value="Genomic_DNA"/>
</dbReference>
<dbReference type="EMBL" id="CAJNOL010002318">
    <property type="protein sequence ID" value="CAF1488166.1"/>
    <property type="molecule type" value="Genomic_DNA"/>
</dbReference>
<dbReference type="PROSITE" id="PS50005">
    <property type="entry name" value="TPR"/>
    <property type="match status" value="7"/>
</dbReference>
<dbReference type="PANTHER" id="PTHR45641">
    <property type="entry name" value="TETRATRICOPEPTIDE REPEAT PROTEIN (AFU_ORTHOLOGUE AFUA_6G03870)"/>
    <property type="match status" value="1"/>
</dbReference>
<dbReference type="PROSITE" id="PS50293">
    <property type="entry name" value="TPR_REGION"/>
    <property type="match status" value="3"/>
</dbReference>
<keyword evidence="2 3" id="KW-0802">TPR repeat</keyword>
<dbReference type="Proteomes" id="UP000663870">
    <property type="component" value="Unassembled WGS sequence"/>
</dbReference>
<evidence type="ECO:0000256" key="3">
    <source>
        <dbReference type="PROSITE-ProRule" id="PRU00339"/>
    </source>
</evidence>
<dbReference type="Proteomes" id="UP000663854">
    <property type="component" value="Unassembled WGS sequence"/>
</dbReference>
<name>A0A815S9W1_9BILA</name>
<dbReference type="InterPro" id="IPR011990">
    <property type="entry name" value="TPR-like_helical_dom_sf"/>
</dbReference>
<evidence type="ECO:0000313" key="6">
    <source>
        <dbReference type="EMBL" id="CAF1488166.1"/>
    </source>
</evidence>
<evidence type="ECO:0000313" key="7">
    <source>
        <dbReference type="Proteomes" id="UP000663870"/>
    </source>
</evidence>
<proteinExistence type="predicted"/>
<feature type="repeat" description="TPR" evidence="3">
    <location>
        <begin position="613"/>
        <end position="646"/>
    </location>
</feature>
<sequence length="920" mass="107863">MSIQNVNNKQHVSMNDGENKESITLIWFDPNTRSRKETEQTVRQLRLINDYVIFSSDLEECIRRIQLINKEIIFLITSGAKASQIVPRISSFDQINSIFIFNKEKTSYEDLLTKYSNIIGIYINLDDLCKSIKEEINFINKPIQTFSFIDQHQISIKDISKQSAKFLWYQLFYQTLSCLSRNPQAKQQMIQECTEYYDGNTKEMKFIHNFEKNYRSEDAIVWYSKRSFLYKLINKALRTQDIDLLYMFRFFIDDLSENFQCQHEKILSSQEKILNVYRGLKLHKQQLDRLKENKEKFISTNGYFSTSRSKEFALNFALRTTNKTDIVSILFHIQCDIEQTDKNILFADINQLSEYQDEQEVLFNLNACFQIESIEENTSLYIIKMNLSNQGQQITKNFIELIEKATEEMSISIILGRLLCDSGKYDKSLKYFQQLLNDSNDKDRAWIEFSIGRVHHIKDELNEAREYYDRAYDCMMKNKPARVKDSAHVLQQIGSILFHEEKYDDALNYYQRALKISEIFQPSGDVDTAQVLNKIGSIFSKQKKYDEAINCYQLELKIQEKFYPSDHADIATSLSKIGSILSVQEKNDEAMDHYQRALKIQEKLYPSGHLDTAMSLNSIAYIFAKQAKYDDAFDYYQKALKIREQCYPSGHAETAISLNGIGYILLRQEKYDEAMDYHQRALKMIEELHPSGHTTATISLHDIGYAFSKQKKYDEALDYYQRALKIQEKLYPSGHVDTVTTLSNMASDFLIQKTYDLALSYHHEALKIREKLYPSDHVDIAKSLQSIGYVLLHQGKYDEALGYYQKALKMRKTLYPSGHLDISVSLTNIGDIHYNQRKYGVALYYYEQAFKICKDLYPSGHINIGINLDMIGRCYENQKNRTKALEYYQQALPIYEKFLPHSDQRRQKLVNNIRRVSQKN</sequence>
<accession>A0A815S9W1</accession>
<dbReference type="GO" id="GO:0005576">
    <property type="term" value="C:extracellular region"/>
    <property type="evidence" value="ECO:0007669"/>
    <property type="project" value="InterPro"/>
</dbReference>
<reference evidence="6" key="1">
    <citation type="submission" date="2021-02" db="EMBL/GenBank/DDBJ databases">
        <authorList>
            <person name="Nowell W R."/>
        </authorList>
    </citation>
    <scope>NUCLEOTIDE SEQUENCE</scope>
</reference>
<feature type="repeat" description="TPR" evidence="3">
    <location>
        <begin position="655"/>
        <end position="688"/>
    </location>
</feature>
<dbReference type="SUPFAM" id="SSF48452">
    <property type="entry name" value="TPR-like"/>
    <property type="match status" value="3"/>
</dbReference>
<dbReference type="SMART" id="SM00028">
    <property type="entry name" value="TPR"/>
    <property type="match status" value="12"/>
</dbReference>
<evidence type="ECO:0000256" key="2">
    <source>
        <dbReference type="ARBA" id="ARBA00022803"/>
    </source>
</evidence>